<dbReference type="EMBL" id="JACJID010000009">
    <property type="protein sequence ID" value="MBA8931742.1"/>
    <property type="molecule type" value="Genomic_DNA"/>
</dbReference>
<keyword evidence="6 7" id="KW-0472">Membrane</keyword>
<protein>
    <submittedName>
        <fullName evidence="8">PST family polysaccharide transporter</fullName>
    </submittedName>
</protein>
<feature type="transmembrane region" description="Helical" evidence="7">
    <location>
        <begin position="452"/>
        <end position="472"/>
    </location>
</feature>
<evidence type="ECO:0000256" key="4">
    <source>
        <dbReference type="ARBA" id="ARBA00022692"/>
    </source>
</evidence>
<dbReference type="CDD" id="cd13127">
    <property type="entry name" value="MATE_tuaB_like"/>
    <property type="match status" value="1"/>
</dbReference>
<evidence type="ECO:0000313" key="8">
    <source>
        <dbReference type="EMBL" id="MBA8931742.1"/>
    </source>
</evidence>
<feature type="transmembrane region" description="Helical" evidence="7">
    <location>
        <begin position="222"/>
        <end position="240"/>
    </location>
</feature>
<dbReference type="PANTHER" id="PTHR30250:SF10">
    <property type="entry name" value="LIPOPOLYSACCHARIDE BIOSYNTHESIS PROTEIN WZXC"/>
    <property type="match status" value="1"/>
</dbReference>
<comment type="subcellular location">
    <subcellularLocation>
        <location evidence="1">Cell membrane</location>
        <topology evidence="1">Multi-pass membrane protein</topology>
    </subcellularLocation>
</comment>
<dbReference type="PANTHER" id="PTHR30250">
    <property type="entry name" value="PST FAMILY PREDICTED COLANIC ACID TRANSPORTER"/>
    <property type="match status" value="1"/>
</dbReference>
<feature type="transmembrane region" description="Helical" evidence="7">
    <location>
        <begin position="295"/>
        <end position="318"/>
    </location>
</feature>
<keyword evidence="9" id="KW-1185">Reference proteome</keyword>
<evidence type="ECO:0000256" key="6">
    <source>
        <dbReference type="ARBA" id="ARBA00023136"/>
    </source>
</evidence>
<feature type="transmembrane region" description="Helical" evidence="7">
    <location>
        <begin position="423"/>
        <end position="446"/>
    </location>
</feature>
<comment type="caution">
    <text evidence="8">The sequence shown here is derived from an EMBL/GenBank/DDBJ whole genome shotgun (WGS) entry which is preliminary data.</text>
</comment>
<name>A0ABR6BXV8_9PSEU</name>
<feature type="transmembrane region" description="Helical" evidence="7">
    <location>
        <begin position="362"/>
        <end position="384"/>
    </location>
</feature>
<dbReference type="InterPro" id="IPR050833">
    <property type="entry name" value="Poly_Biosynth_Transport"/>
</dbReference>
<evidence type="ECO:0000256" key="3">
    <source>
        <dbReference type="ARBA" id="ARBA00022475"/>
    </source>
</evidence>
<dbReference type="Proteomes" id="UP000517916">
    <property type="component" value="Unassembled WGS sequence"/>
</dbReference>
<dbReference type="Pfam" id="PF13440">
    <property type="entry name" value="Polysacc_synt_3"/>
    <property type="match status" value="1"/>
</dbReference>
<feature type="transmembrane region" description="Helical" evidence="7">
    <location>
        <begin position="390"/>
        <end position="411"/>
    </location>
</feature>
<feature type="transmembrane region" description="Helical" evidence="7">
    <location>
        <begin position="157"/>
        <end position="176"/>
    </location>
</feature>
<reference evidence="8 9" key="1">
    <citation type="submission" date="2020-08" db="EMBL/GenBank/DDBJ databases">
        <title>Genomic Encyclopedia of Archaeal and Bacterial Type Strains, Phase II (KMG-II): from individual species to whole genera.</title>
        <authorList>
            <person name="Goeker M."/>
        </authorList>
    </citation>
    <scope>NUCLEOTIDE SEQUENCE [LARGE SCALE GENOMIC DNA]</scope>
    <source>
        <strain evidence="8 9">DSM 43850</strain>
    </source>
</reference>
<sequence>MSELLTDAPDADTALSGRFKVGLRFSLINTVFSRLATFAVGVLLARLLVPEEFGLYTTALVVQTLLLAFNDFGTASALVRHKGDVRPMLPTVWTISVGGACVVYLACVLSAPVLATGLGSPSAADLIRLLSLNVLFDGFAAVPGALLTRDLRQARRLVADILGLVVNLVLTATLAVAGLGAWALVIGHVAGTGVVTLVLLIVTRQRPVFGLSRQHIHEVAKYGGAVVVASILMVLLQYAPQTITGRMLGATSLGFFYLASNVSSWPASVVTTTIERVGLATFSRARDEGVDLDRAASAVIGMVAVAVLPGGAMLALLAPQVVELVYGEKWAPAAPVLAGLAVATVARVLADLVFNLMITAGSALSSVLVQVIWLVALVPAAIFATAHWGLVGMGWAVAAVACVVALPVHAWGLRRAGVHVPALLRGLAVPAAATLVTVAALLAIRLVVHDSLLYLLASGVVTAVVIVAGWFAGRDRLNTALDAPAQVG</sequence>
<gene>
    <name evidence="8" type="ORF">BC739_008994</name>
</gene>
<organism evidence="8 9">
    <name type="scientific">Kutzneria viridogrisea</name>
    <dbReference type="NCBI Taxonomy" id="47990"/>
    <lineage>
        <taxon>Bacteria</taxon>
        <taxon>Bacillati</taxon>
        <taxon>Actinomycetota</taxon>
        <taxon>Actinomycetes</taxon>
        <taxon>Pseudonocardiales</taxon>
        <taxon>Pseudonocardiaceae</taxon>
        <taxon>Kutzneria</taxon>
    </lineage>
</organism>
<evidence type="ECO:0000256" key="2">
    <source>
        <dbReference type="ARBA" id="ARBA00007430"/>
    </source>
</evidence>
<evidence type="ECO:0000256" key="1">
    <source>
        <dbReference type="ARBA" id="ARBA00004651"/>
    </source>
</evidence>
<evidence type="ECO:0000256" key="5">
    <source>
        <dbReference type="ARBA" id="ARBA00022989"/>
    </source>
</evidence>
<feature type="transmembrane region" description="Helical" evidence="7">
    <location>
        <begin position="330"/>
        <end position="350"/>
    </location>
</feature>
<comment type="similarity">
    <text evidence="2">Belongs to the polysaccharide synthase family.</text>
</comment>
<feature type="transmembrane region" description="Helical" evidence="7">
    <location>
        <begin position="126"/>
        <end position="145"/>
    </location>
</feature>
<feature type="transmembrane region" description="Helical" evidence="7">
    <location>
        <begin position="27"/>
        <end position="49"/>
    </location>
</feature>
<feature type="transmembrane region" description="Helical" evidence="7">
    <location>
        <begin position="182"/>
        <end position="202"/>
    </location>
</feature>
<accession>A0ABR6BXV8</accession>
<proteinExistence type="inferred from homology"/>
<evidence type="ECO:0000256" key="7">
    <source>
        <dbReference type="SAM" id="Phobius"/>
    </source>
</evidence>
<keyword evidence="3" id="KW-1003">Cell membrane</keyword>
<dbReference type="RefSeq" id="WP_182840453.1">
    <property type="nucleotide sequence ID" value="NZ_BAAABQ010000089.1"/>
</dbReference>
<feature type="transmembrane region" description="Helical" evidence="7">
    <location>
        <begin position="55"/>
        <end position="79"/>
    </location>
</feature>
<evidence type="ECO:0000313" key="9">
    <source>
        <dbReference type="Proteomes" id="UP000517916"/>
    </source>
</evidence>
<keyword evidence="4 7" id="KW-0812">Transmembrane</keyword>
<keyword evidence="5 7" id="KW-1133">Transmembrane helix</keyword>
<feature type="transmembrane region" description="Helical" evidence="7">
    <location>
        <begin position="91"/>
        <end position="114"/>
    </location>
</feature>